<feature type="domain" description="N-acetyltransferase" evidence="1">
    <location>
        <begin position="42"/>
        <end position="208"/>
    </location>
</feature>
<dbReference type="InterPro" id="IPR052523">
    <property type="entry name" value="Trichothecene_AcTrans"/>
</dbReference>
<dbReference type="EMBL" id="CAACVJ010000479">
    <property type="protein sequence ID" value="VEP17026.1"/>
    <property type="molecule type" value="Genomic_DNA"/>
</dbReference>
<dbReference type="SUPFAM" id="SSF55729">
    <property type="entry name" value="Acyl-CoA N-acyltransferases (Nat)"/>
    <property type="match status" value="1"/>
</dbReference>
<dbReference type="GO" id="GO:0016747">
    <property type="term" value="F:acyltransferase activity, transferring groups other than amino-acyl groups"/>
    <property type="evidence" value="ECO:0007669"/>
    <property type="project" value="InterPro"/>
</dbReference>
<organism evidence="2 3">
    <name type="scientific">Hyella patelloides LEGE 07179</name>
    <dbReference type="NCBI Taxonomy" id="945734"/>
    <lineage>
        <taxon>Bacteria</taxon>
        <taxon>Bacillati</taxon>
        <taxon>Cyanobacteriota</taxon>
        <taxon>Cyanophyceae</taxon>
        <taxon>Pleurocapsales</taxon>
        <taxon>Hyellaceae</taxon>
        <taxon>Hyella</taxon>
    </lineage>
</organism>
<evidence type="ECO:0000313" key="3">
    <source>
        <dbReference type="Proteomes" id="UP000320055"/>
    </source>
</evidence>
<keyword evidence="3" id="KW-1185">Reference proteome</keyword>
<evidence type="ECO:0000313" key="2">
    <source>
        <dbReference type="EMBL" id="VEP17026.1"/>
    </source>
</evidence>
<dbReference type="Pfam" id="PF00583">
    <property type="entry name" value="Acetyltransf_1"/>
    <property type="match status" value="1"/>
</dbReference>
<reference evidence="2 3" key="1">
    <citation type="submission" date="2019-01" db="EMBL/GenBank/DDBJ databases">
        <authorList>
            <person name="Brito A."/>
        </authorList>
    </citation>
    <scope>NUCLEOTIDE SEQUENCE [LARGE SCALE GENOMIC DNA]</scope>
    <source>
        <strain evidence="2">1</strain>
    </source>
</reference>
<dbReference type="InterPro" id="IPR016181">
    <property type="entry name" value="Acyl_CoA_acyltransferase"/>
</dbReference>
<dbReference type="PANTHER" id="PTHR42791">
    <property type="entry name" value="GNAT FAMILY ACETYLTRANSFERASE"/>
    <property type="match status" value="1"/>
</dbReference>
<dbReference type="CDD" id="cd04301">
    <property type="entry name" value="NAT_SF"/>
    <property type="match status" value="1"/>
</dbReference>
<dbReference type="PROSITE" id="PS51186">
    <property type="entry name" value="GNAT"/>
    <property type="match status" value="1"/>
</dbReference>
<dbReference type="RefSeq" id="WP_246141579.1">
    <property type="nucleotide sequence ID" value="NZ_LR213813.1"/>
</dbReference>
<protein>
    <submittedName>
        <fullName evidence="2">Acetyltransferase, GNAT family</fullName>
    </submittedName>
</protein>
<keyword evidence="2" id="KW-0808">Transferase</keyword>
<dbReference type="Gene3D" id="3.40.630.30">
    <property type="match status" value="1"/>
</dbReference>
<dbReference type="Proteomes" id="UP000320055">
    <property type="component" value="Unassembled WGS sequence"/>
</dbReference>
<gene>
    <name evidence="2" type="ORF">H1P_530006</name>
</gene>
<dbReference type="InterPro" id="IPR000182">
    <property type="entry name" value="GNAT_dom"/>
</dbReference>
<sequence>MMKNNEVVRLERSQINQASTIAAKAFEDDPVFGYLTPEAQQSRLKALTWLTKNALEYCYYYGHIYTTSDLKGIAAWLPPEKSSFAGIQQLQLILQLRLYLLPFKCGWNKLGRWLSFLKITEDYHERDMQTQPHWYLALMFVNPSYQRQGVGSVLLKPILDRSDDEKLQCYVLTFTEQAVKFYQRNGFSIIRKSQASKNAPFFWNLKRDTFA</sequence>
<evidence type="ECO:0000259" key="1">
    <source>
        <dbReference type="PROSITE" id="PS51186"/>
    </source>
</evidence>
<accession>A0A563W023</accession>
<proteinExistence type="predicted"/>
<dbReference type="AlphaFoldDB" id="A0A563W023"/>
<dbReference type="PANTHER" id="PTHR42791:SF1">
    <property type="entry name" value="N-ACETYLTRANSFERASE DOMAIN-CONTAINING PROTEIN"/>
    <property type="match status" value="1"/>
</dbReference>
<name>A0A563W023_9CYAN</name>